<evidence type="ECO:0000256" key="1">
    <source>
        <dbReference type="ARBA" id="ARBA00004123"/>
    </source>
</evidence>
<dbReference type="OMA" id="MQIANAK"/>
<evidence type="ECO:0000256" key="6">
    <source>
        <dbReference type="SAM" id="MobiDB-lite"/>
    </source>
</evidence>
<comment type="similarity">
    <text evidence="2">Belongs to the TAF12 family.</text>
</comment>
<accession>E1ZMY0</accession>
<dbReference type="GeneID" id="17352158"/>
<dbReference type="Proteomes" id="UP000008141">
    <property type="component" value="Unassembled WGS sequence"/>
</dbReference>
<feature type="compositionally biased region" description="Low complexity" evidence="6">
    <location>
        <begin position="162"/>
        <end position="184"/>
    </location>
</feature>
<dbReference type="eggNOG" id="KOG1142">
    <property type="taxonomic scope" value="Eukaryota"/>
</dbReference>
<dbReference type="InterPro" id="IPR003228">
    <property type="entry name" value="TFIID_TAF12_dom"/>
</dbReference>
<keyword evidence="4" id="KW-0804">Transcription</keyword>
<evidence type="ECO:0000313" key="9">
    <source>
        <dbReference type="Proteomes" id="UP000008141"/>
    </source>
</evidence>
<dbReference type="GO" id="GO:0051123">
    <property type="term" value="P:RNA polymerase II preinitiation complex assembly"/>
    <property type="evidence" value="ECO:0007669"/>
    <property type="project" value="TreeGrafter"/>
</dbReference>
<gene>
    <name evidence="8" type="ORF">CHLNCDRAFT_138386</name>
</gene>
<dbReference type="CDD" id="cd07981">
    <property type="entry name" value="HFD_TAF12"/>
    <property type="match status" value="1"/>
</dbReference>
<dbReference type="AlphaFoldDB" id="E1ZMY0"/>
<dbReference type="GO" id="GO:0000124">
    <property type="term" value="C:SAGA complex"/>
    <property type="evidence" value="ECO:0007669"/>
    <property type="project" value="InterPro"/>
</dbReference>
<protein>
    <recommendedName>
        <fullName evidence="7">Transcription initiation factor TFIID subunit 12 domain-containing protein</fullName>
    </recommendedName>
</protein>
<keyword evidence="3" id="KW-0805">Transcription regulation</keyword>
<dbReference type="Pfam" id="PF03847">
    <property type="entry name" value="TFIID_20kDa"/>
    <property type="match status" value="1"/>
</dbReference>
<comment type="subcellular location">
    <subcellularLocation>
        <location evidence="1">Nucleus</location>
    </subcellularLocation>
</comment>
<feature type="region of interest" description="Disordered" evidence="6">
    <location>
        <begin position="162"/>
        <end position="234"/>
    </location>
</feature>
<keyword evidence="5" id="KW-0539">Nucleus</keyword>
<evidence type="ECO:0000256" key="3">
    <source>
        <dbReference type="ARBA" id="ARBA00023015"/>
    </source>
</evidence>
<dbReference type="GO" id="GO:0046982">
    <property type="term" value="F:protein heterodimerization activity"/>
    <property type="evidence" value="ECO:0007669"/>
    <property type="project" value="InterPro"/>
</dbReference>
<dbReference type="InParanoid" id="E1ZMY0"/>
<reference evidence="8 9" key="1">
    <citation type="journal article" date="2010" name="Plant Cell">
        <title>The Chlorella variabilis NC64A genome reveals adaptation to photosymbiosis, coevolution with viruses, and cryptic sex.</title>
        <authorList>
            <person name="Blanc G."/>
            <person name="Duncan G."/>
            <person name="Agarkova I."/>
            <person name="Borodovsky M."/>
            <person name="Gurnon J."/>
            <person name="Kuo A."/>
            <person name="Lindquist E."/>
            <person name="Lucas S."/>
            <person name="Pangilinan J."/>
            <person name="Polle J."/>
            <person name="Salamov A."/>
            <person name="Terry A."/>
            <person name="Yamada T."/>
            <person name="Dunigan D.D."/>
            <person name="Grigoriev I.V."/>
            <person name="Claverie J.M."/>
            <person name="Van Etten J.L."/>
        </authorList>
    </citation>
    <scope>NUCLEOTIDE SEQUENCE [LARGE SCALE GENOMIC DNA]</scope>
    <source>
        <strain evidence="8 9">NC64A</strain>
    </source>
</reference>
<dbReference type="OrthoDB" id="2193432at2759"/>
<evidence type="ECO:0000256" key="4">
    <source>
        <dbReference type="ARBA" id="ARBA00023163"/>
    </source>
</evidence>
<dbReference type="STRING" id="554065.E1ZMY0"/>
<dbReference type="Gene3D" id="1.10.20.10">
    <property type="entry name" value="Histone, subunit A"/>
    <property type="match status" value="1"/>
</dbReference>
<dbReference type="SUPFAM" id="SSF47113">
    <property type="entry name" value="Histone-fold"/>
    <property type="match status" value="1"/>
</dbReference>
<dbReference type="GO" id="GO:0005669">
    <property type="term" value="C:transcription factor TFIID complex"/>
    <property type="evidence" value="ECO:0007669"/>
    <property type="project" value="InterPro"/>
</dbReference>
<proteinExistence type="inferred from homology"/>
<dbReference type="KEGG" id="cvr:CHLNCDRAFT_138386"/>
<dbReference type="InterPro" id="IPR009072">
    <property type="entry name" value="Histone-fold"/>
</dbReference>
<evidence type="ECO:0000313" key="8">
    <source>
        <dbReference type="EMBL" id="EFN52879.1"/>
    </source>
</evidence>
<dbReference type="PANTHER" id="PTHR12264:SF21">
    <property type="entry name" value="TRANSCRIPTION INITIATION FACTOR TFIID SUBUNIT 12"/>
    <property type="match status" value="1"/>
</dbReference>
<dbReference type="GO" id="GO:0003677">
    <property type="term" value="F:DNA binding"/>
    <property type="evidence" value="ECO:0007669"/>
    <property type="project" value="TreeGrafter"/>
</dbReference>
<dbReference type="GO" id="GO:0017025">
    <property type="term" value="F:TBP-class protein binding"/>
    <property type="evidence" value="ECO:0007669"/>
    <property type="project" value="TreeGrafter"/>
</dbReference>
<dbReference type="PANTHER" id="PTHR12264">
    <property type="entry name" value="TRANSCRIPTION INITIATION FACTOR TFIID SUBUNIT 12"/>
    <property type="match status" value="1"/>
</dbReference>
<keyword evidence="9" id="KW-1185">Reference proteome</keyword>
<name>E1ZMY0_CHLVA</name>
<feature type="domain" description="Transcription initiation factor TFIID subunit 12" evidence="7">
    <location>
        <begin position="25"/>
        <end position="96"/>
    </location>
</feature>
<dbReference type="InterPro" id="IPR037794">
    <property type="entry name" value="TAF12"/>
</dbReference>
<dbReference type="RefSeq" id="XP_005844981.1">
    <property type="nucleotide sequence ID" value="XM_005844919.1"/>
</dbReference>
<evidence type="ECO:0000256" key="2">
    <source>
        <dbReference type="ARBA" id="ARBA00007530"/>
    </source>
</evidence>
<evidence type="ECO:0000259" key="7">
    <source>
        <dbReference type="Pfam" id="PF03847"/>
    </source>
</evidence>
<sequence length="234" mass="23999">MVQRRAQFQPIVRPSTEDEKQFVPKPRLQALVKQVGQGMQIANAKATDDADEALRAVAEDFISGAVSFAVSMARRRKAEEIEPADLLLYLERTWNIQVPGFSSKDVKPYTRLQPSMDHQRRMAAVRKAMAAAASSSTKDGGVASSAAVAAGVGAPAVANGVAGGQAPAEPGARAAEPEPAAATAGDGGDGGATGAAERSPAGGKTRGKAPGKQQQAAEDVDMPNLDAAAADGEP</sequence>
<dbReference type="EMBL" id="GL433854">
    <property type="protein sequence ID" value="EFN52879.1"/>
    <property type="molecule type" value="Genomic_DNA"/>
</dbReference>
<evidence type="ECO:0000256" key="5">
    <source>
        <dbReference type="ARBA" id="ARBA00023242"/>
    </source>
</evidence>
<organism evidence="9">
    <name type="scientific">Chlorella variabilis</name>
    <name type="common">Green alga</name>
    <dbReference type="NCBI Taxonomy" id="554065"/>
    <lineage>
        <taxon>Eukaryota</taxon>
        <taxon>Viridiplantae</taxon>
        <taxon>Chlorophyta</taxon>
        <taxon>core chlorophytes</taxon>
        <taxon>Trebouxiophyceae</taxon>
        <taxon>Chlorellales</taxon>
        <taxon>Chlorellaceae</taxon>
        <taxon>Chlorella clade</taxon>
        <taxon>Chlorella</taxon>
    </lineage>
</organism>